<evidence type="ECO:0000313" key="1">
    <source>
        <dbReference type="EMBL" id="TFK16345.1"/>
    </source>
</evidence>
<dbReference type="EMBL" id="ML210933">
    <property type="protein sequence ID" value="TFK16345.1"/>
    <property type="molecule type" value="Genomic_DNA"/>
</dbReference>
<dbReference type="Gene3D" id="3.60.130.30">
    <property type="match status" value="1"/>
</dbReference>
<gene>
    <name evidence="1" type="ORF">FA15DRAFT_607535</name>
</gene>
<dbReference type="Proteomes" id="UP000307440">
    <property type="component" value="Unassembled WGS sequence"/>
</dbReference>
<protein>
    <submittedName>
        <fullName evidence="1">Uncharacterized protein</fullName>
    </submittedName>
</protein>
<accession>A0A5C3K8I7</accession>
<sequence length="296" mass="32896">MLNRPFSASIAIVDPTTQQVFAVCTEKPDDPAFEEAHQAAYRAMDKARGGALFKEVELSHKRGEFPAVNVGVSFGHGPQQPHNLDVGKHGDMLDSLLQNEGVVRLANFASASFRVWSPALYAQYHSKTESLYERMPHLKRNFKRSVFAAAAFNFGPRVCTYPHRDCMNLPYGWCAVQALGSSNPTKGRHLVLEQLKVAIEFPAGSLILIPSATLIHANTPVGPGETRLSFTQYTPGTLFRYVDNGFRVEHVFKQQDPRGYAKMVEEKAGRWEGGLKLWKTVDEILQGVQEHSGKQG</sequence>
<reference evidence="1 2" key="1">
    <citation type="journal article" date="2019" name="Nat. Ecol. Evol.">
        <title>Megaphylogeny resolves global patterns of mushroom evolution.</title>
        <authorList>
            <person name="Varga T."/>
            <person name="Krizsan K."/>
            <person name="Foldi C."/>
            <person name="Dima B."/>
            <person name="Sanchez-Garcia M."/>
            <person name="Sanchez-Ramirez S."/>
            <person name="Szollosi G.J."/>
            <person name="Szarkandi J.G."/>
            <person name="Papp V."/>
            <person name="Albert L."/>
            <person name="Andreopoulos W."/>
            <person name="Angelini C."/>
            <person name="Antonin V."/>
            <person name="Barry K.W."/>
            <person name="Bougher N.L."/>
            <person name="Buchanan P."/>
            <person name="Buyck B."/>
            <person name="Bense V."/>
            <person name="Catcheside P."/>
            <person name="Chovatia M."/>
            <person name="Cooper J."/>
            <person name="Damon W."/>
            <person name="Desjardin D."/>
            <person name="Finy P."/>
            <person name="Geml J."/>
            <person name="Haridas S."/>
            <person name="Hughes K."/>
            <person name="Justo A."/>
            <person name="Karasinski D."/>
            <person name="Kautmanova I."/>
            <person name="Kiss B."/>
            <person name="Kocsube S."/>
            <person name="Kotiranta H."/>
            <person name="LaButti K.M."/>
            <person name="Lechner B.E."/>
            <person name="Liimatainen K."/>
            <person name="Lipzen A."/>
            <person name="Lukacs Z."/>
            <person name="Mihaltcheva S."/>
            <person name="Morgado L.N."/>
            <person name="Niskanen T."/>
            <person name="Noordeloos M.E."/>
            <person name="Ohm R.A."/>
            <person name="Ortiz-Santana B."/>
            <person name="Ovrebo C."/>
            <person name="Racz N."/>
            <person name="Riley R."/>
            <person name="Savchenko A."/>
            <person name="Shiryaev A."/>
            <person name="Soop K."/>
            <person name="Spirin V."/>
            <person name="Szebenyi C."/>
            <person name="Tomsovsky M."/>
            <person name="Tulloss R.E."/>
            <person name="Uehling J."/>
            <person name="Grigoriev I.V."/>
            <person name="Vagvolgyi C."/>
            <person name="Papp T."/>
            <person name="Martin F.M."/>
            <person name="Miettinen O."/>
            <person name="Hibbett D.S."/>
            <person name="Nagy L.G."/>
        </authorList>
    </citation>
    <scope>NUCLEOTIDE SEQUENCE [LARGE SCALE GENOMIC DNA]</scope>
    <source>
        <strain evidence="1 2">CBS 121175</strain>
    </source>
</reference>
<keyword evidence="2" id="KW-1185">Reference proteome</keyword>
<dbReference type="STRING" id="230819.A0A5C3K8I7"/>
<organism evidence="1 2">
    <name type="scientific">Coprinopsis marcescibilis</name>
    <name type="common">Agaric fungus</name>
    <name type="synonym">Psathyrella marcescibilis</name>
    <dbReference type="NCBI Taxonomy" id="230819"/>
    <lineage>
        <taxon>Eukaryota</taxon>
        <taxon>Fungi</taxon>
        <taxon>Dikarya</taxon>
        <taxon>Basidiomycota</taxon>
        <taxon>Agaricomycotina</taxon>
        <taxon>Agaricomycetes</taxon>
        <taxon>Agaricomycetidae</taxon>
        <taxon>Agaricales</taxon>
        <taxon>Agaricineae</taxon>
        <taxon>Psathyrellaceae</taxon>
        <taxon>Coprinopsis</taxon>
    </lineage>
</organism>
<dbReference type="AlphaFoldDB" id="A0A5C3K8I7"/>
<proteinExistence type="predicted"/>
<dbReference type="OrthoDB" id="3020801at2759"/>
<name>A0A5C3K8I7_COPMA</name>
<evidence type="ECO:0000313" key="2">
    <source>
        <dbReference type="Proteomes" id="UP000307440"/>
    </source>
</evidence>